<evidence type="ECO:0000313" key="4">
    <source>
        <dbReference type="Proteomes" id="UP000676776"/>
    </source>
</evidence>
<evidence type="ECO:0000313" key="3">
    <source>
        <dbReference type="EMBL" id="MBO3117520.1"/>
    </source>
</evidence>
<feature type="domain" description="YdbS-like PH" evidence="2">
    <location>
        <begin position="85"/>
        <end position="161"/>
    </location>
</feature>
<dbReference type="RefSeq" id="WP_208154876.1">
    <property type="nucleotide sequence ID" value="NZ_JAGEVF010000010.1"/>
</dbReference>
<accession>A0ABS3T714</accession>
<dbReference type="EMBL" id="JAGEVF010000010">
    <property type="protein sequence ID" value="MBO3117520.1"/>
    <property type="molecule type" value="Genomic_DNA"/>
</dbReference>
<feature type="transmembrane region" description="Helical" evidence="1">
    <location>
        <begin position="27"/>
        <end position="49"/>
    </location>
</feature>
<dbReference type="PANTHER" id="PTHR34473:SF2">
    <property type="entry name" value="UPF0699 TRANSMEMBRANE PROTEIN YDBT"/>
    <property type="match status" value="1"/>
</dbReference>
<keyword evidence="4" id="KW-1185">Reference proteome</keyword>
<dbReference type="InterPro" id="IPR005182">
    <property type="entry name" value="YdbS-like_PH"/>
</dbReference>
<organism evidence="3 4">
    <name type="scientific">Winogradskyella pelagia</name>
    <dbReference type="NCBI Taxonomy" id="2819984"/>
    <lineage>
        <taxon>Bacteria</taxon>
        <taxon>Pseudomonadati</taxon>
        <taxon>Bacteroidota</taxon>
        <taxon>Flavobacteriia</taxon>
        <taxon>Flavobacteriales</taxon>
        <taxon>Flavobacteriaceae</taxon>
        <taxon>Winogradskyella</taxon>
    </lineage>
</organism>
<keyword evidence="1" id="KW-0812">Transmembrane</keyword>
<evidence type="ECO:0000256" key="1">
    <source>
        <dbReference type="SAM" id="Phobius"/>
    </source>
</evidence>
<proteinExistence type="predicted"/>
<keyword evidence="1" id="KW-1133">Transmembrane helix</keyword>
<evidence type="ECO:0000259" key="2">
    <source>
        <dbReference type="Pfam" id="PF03703"/>
    </source>
</evidence>
<sequence>MFSNNQIDINTLPSLEELELIPIHKNFLYILIINIGTIFVGAVGGLTFARWVSEDDGFSHFAFYLQGVLVVVGLIVMLIYYLGFKNRKYAIREQDMTYTHGYLVTKIITLPYNRIQHLEIRRSFLARKFGLSTLKIYSAGESGGDLAIRGLPMDIAERQYAHLTQIINDRV</sequence>
<gene>
    <name evidence="3" type="ORF">J4050_12235</name>
</gene>
<dbReference type="Proteomes" id="UP000676776">
    <property type="component" value="Unassembled WGS sequence"/>
</dbReference>
<feature type="transmembrane region" description="Helical" evidence="1">
    <location>
        <begin position="61"/>
        <end position="82"/>
    </location>
</feature>
<dbReference type="PANTHER" id="PTHR34473">
    <property type="entry name" value="UPF0699 TRANSMEMBRANE PROTEIN YDBS"/>
    <property type="match status" value="1"/>
</dbReference>
<keyword evidence="1" id="KW-0472">Membrane</keyword>
<comment type="caution">
    <text evidence="3">The sequence shown here is derived from an EMBL/GenBank/DDBJ whole genome shotgun (WGS) entry which is preliminary data.</text>
</comment>
<dbReference type="Pfam" id="PF03703">
    <property type="entry name" value="bPH_2"/>
    <property type="match status" value="1"/>
</dbReference>
<reference evidence="3 4" key="1">
    <citation type="submission" date="2021-03" db="EMBL/GenBank/DDBJ databases">
        <title>Winogradskyella sp. nov., isolated from costal sediment.</title>
        <authorList>
            <person name="Gao C."/>
        </authorList>
    </citation>
    <scope>NUCLEOTIDE SEQUENCE [LARGE SCALE GENOMIC DNA]</scope>
    <source>
        <strain evidence="3 4">DF17</strain>
    </source>
</reference>
<name>A0ABS3T714_9FLAO</name>
<protein>
    <submittedName>
        <fullName evidence="3">PH domain-containing protein</fullName>
    </submittedName>
</protein>